<dbReference type="RefSeq" id="WP_084282434.1">
    <property type="nucleotide sequence ID" value="NZ_FWXJ01000002.1"/>
</dbReference>
<keyword evidence="3" id="KW-1185">Reference proteome</keyword>
<dbReference type="Pfam" id="PF00903">
    <property type="entry name" value="Glyoxalase"/>
    <property type="match status" value="1"/>
</dbReference>
<dbReference type="OrthoDB" id="4725692at2"/>
<sequence length="132" mass="14744">MAKLRHIAIAAENPFETAEFYKKAFAFTEVGRKEFSNPETSYGVFLSDGTISLAILHFGWDQGHGIDFRGIHHLGFVVDDLDGVTQDLESMGANCFEKRPKNTLGYSENKFIGPDKVIFDVVDQPWLGATKD</sequence>
<dbReference type="Gene3D" id="3.10.180.10">
    <property type="entry name" value="2,3-Dihydroxybiphenyl 1,2-Dioxygenase, domain 1"/>
    <property type="match status" value="1"/>
</dbReference>
<evidence type="ECO:0000313" key="3">
    <source>
        <dbReference type="Proteomes" id="UP000192708"/>
    </source>
</evidence>
<organism evidence="2 3">
    <name type="scientific">Polynucleobacter kasalickyi</name>
    <dbReference type="NCBI Taxonomy" id="1938817"/>
    <lineage>
        <taxon>Bacteria</taxon>
        <taxon>Pseudomonadati</taxon>
        <taxon>Pseudomonadota</taxon>
        <taxon>Betaproteobacteria</taxon>
        <taxon>Burkholderiales</taxon>
        <taxon>Burkholderiaceae</taxon>
        <taxon>Polynucleobacter</taxon>
    </lineage>
</organism>
<gene>
    <name evidence="2" type="ORF">SAMN06296008_102140</name>
</gene>
<dbReference type="AlphaFoldDB" id="A0A1W1Y9L9"/>
<dbReference type="InterPro" id="IPR004360">
    <property type="entry name" value="Glyas_Fos-R_dOase_dom"/>
</dbReference>
<evidence type="ECO:0000259" key="1">
    <source>
        <dbReference type="PROSITE" id="PS51819"/>
    </source>
</evidence>
<dbReference type="SUPFAM" id="SSF54593">
    <property type="entry name" value="Glyoxalase/Bleomycin resistance protein/Dihydroxybiphenyl dioxygenase"/>
    <property type="match status" value="1"/>
</dbReference>
<dbReference type="Proteomes" id="UP000192708">
    <property type="component" value="Unassembled WGS sequence"/>
</dbReference>
<feature type="domain" description="VOC" evidence="1">
    <location>
        <begin position="3"/>
        <end position="124"/>
    </location>
</feature>
<evidence type="ECO:0000313" key="2">
    <source>
        <dbReference type="EMBL" id="SMC32846.1"/>
    </source>
</evidence>
<dbReference type="InterPro" id="IPR037523">
    <property type="entry name" value="VOC_core"/>
</dbReference>
<reference evidence="2 3" key="1">
    <citation type="submission" date="2017-04" db="EMBL/GenBank/DDBJ databases">
        <authorList>
            <person name="Afonso C.L."/>
            <person name="Miller P.J."/>
            <person name="Scott M.A."/>
            <person name="Spackman E."/>
            <person name="Goraichik I."/>
            <person name="Dimitrov K.M."/>
            <person name="Suarez D.L."/>
            <person name="Swayne D.E."/>
        </authorList>
    </citation>
    <scope>NUCLEOTIDE SEQUENCE [LARGE SCALE GENOMIC DNA]</scope>
    <source>
        <strain evidence="2 3">VK13</strain>
    </source>
</reference>
<dbReference type="EMBL" id="FWXJ01000002">
    <property type="protein sequence ID" value="SMC32846.1"/>
    <property type="molecule type" value="Genomic_DNA"/>
</dbReference>
<accession>A0A1W1Y9L9</accession>
<dbReference type="STRING" id="1938817.SAMN06296008_102140"/>
<dbReference type="PROSITE" id="PS51819">
    <property type="entry name" value="VOC"/>
    <property type="match status" value="1"/>
</dbReference>
<name>A0A1W1Y9L9_9BURK</name>
<dbReference type="InterPro" id="IPR029068">
    <property type="entry name" value="Glyas_Bleomycin-R_OHBP_Dase"/>
</dbReference>
<protein>
    <submittedName>
        <fullName evidence="2">Methylmalonyl-CoA epimerase</fullName>
    </submittedName>
</protein>
<proteinExistence type="predicted"/>